<evidence type="ECO:0000313" key="2">
    <source>
        <dbReference type="Proteomes" id="UP000186894"/>
    </source>
</evidence>
<gene>
    <name evidence="1" type="ORF">BJF95_05395</name>
</gene>
<dbReference type="Proteomes" id="UP000186894">
    <property type="component" value="Unassembled WGS sequence"/>
</dbReference>
<comment type="caution">
    <text evidence="1">The sequence shown here is derived from an EMBL/GenBank/DDBJ whole genome shotgun (WGS) entry which is preliminary data.</text>
</comment>
<name>A0A1Q8ZSH4_9HYPH</name>
<dbReference type="STRING" id="1867956.BJF95_05395"/>
<keyword evidence="2" id="KW-1185">Reference proteome</keyword>
<evidence type="ECO:0000313" key="1">
    <source>
        <dbReference type="EMBL" id="OLP45011.1"/>
    </source>
</evidence>
<dbReference type="EMBL" id="MKIM01000026">
    <property type="protein sequence ID" value="OLP45011.1"/>
    <property type="molecule type" value="Genomic_DNA"/>
</dbReference>
<protein>
    <submittedName>
        <fullName evidence="1">Uncharacterized protein</fullName>
    </submittedName>
</protein>
<proteinExistence type="predicted"/>
<sequence length="228" mass="25714">MVDFKGSHYPKEVFFYVRSAVSCRDLEEIMADLGVNLDHATQNRWVVKYSPMIALQAIALSATVPKVCDRAVFGSDDCLQEIILSRWAITLYFGWIGFNPPRANQVEAIGHGRENRIKADTDCGRIAREVDNQRVAPRTGSLPRKDRRWCLVEADAAEQFAESRKLLDYDGAHGLRGFIARCGACSSGRQDEVNPILIAKIDQSVANRLKTIRNDLLGQLVRRRNRLL</sequence>
<accession>A0A1Q8ZSH4</accession>
<dbReference type="AlphaFoldDB" id="A0A1Q8ZSH4"/>
<organism evidence="1 2">
    <name type="scientific">Rhizobium oryziradicis</name>
    <dbReference type="NCBI Taxonomy" id="1867956"/>
    <lineage>
        <taxon>Bacteria</taxon>
        <taxon>Pseudomonadati</taxon>
        <taxon>Pseudomonadota</taxon>
        <taxon>Alphaproteobacteria</taxon>
        <taxon>Hyphomicrobiales</taxon>
        <taxon>Rhizobiaceae</taxon>
        <taxon>Rhizobium/Agrobacterium group</taxon>
        <taxon>Rhizobium</taxon>
    </lineage>
</organism>
<reference evidence="1 2" key="1">
    <citation type="submission" date="2016-09" db="EMBL/GenBank/DDBJ databases">
        <title>Rhizobium oryziradicis sp. nov., isolated from the root of rice.</title>
        <authorList>
            <person name="Zhao J."/>
            <person name="Zhang X."/>
        </authorList>
    </citation>
    <scope>NUCLEOTIDE SEQUENCE [LARGE SCALE GENOMIC DNA]</scope>
    <source>
        <strain evidence="1 2">N19</strain>
    </source>
</reference>